<dbReference type="Gene3D" id="2.30.30.940">
    <property type="match status" value="1"/>
</dbReference>
<dbReference type="InterPro" id="IPR003593">
    <property type="entry name" value="AAA+_ATPase"/>
</dbReference>
<accession>A0ABV6HFV6</accession>
<dbReference type="Gene3D" id="3.40.50.300">
    <property type="entry name" value="P-loop containing nucleotide triphosphate hydrolases"/>
    <property type="match status" value="1"/>
</dbReference>
<evidence type="ECO:0000313" key="3">
    <source>
        <dbReference type="Proteomes" id="UP001589774"/>
    </source>
</evidence>
<dbReference type="RefSeq" id="WP_130854451.1">
    <property type="nucleotide sequence ID" value="NZ_JBHLWO010000001.1"/>
</dbReference>
<feature type="domain" description="AAA+ ATPase" evidence="1">
    <location>
        <begin position="21"/>
        <end position="328"/>
    </location>
</feature>
<dbReference type="SUPFAM" id="SSF52540">
    <property type="entry name" value="P-loop containing nucleoside triphosphate hydrolases"/>
    <property type="match status" value="2"/>
</dbReference>
<comment type="caution">
    <text evidence="2">The sequence shown here is derived from an EMBL/GenBank/DDBJ whole genome shotgun (WGS) entry which is preliminary data.</text>
</comment>
<dbReference type="InterPro" id="IPR051055">
    <property type="entry name" value="PIF1_helicase"/>
</dbReference>
<dbReference type="PANTHER" id="PTHR47642:SF7">
    <property type="entry name" value="ATP-DEPENDENT DNA HELICASE PIF1"/>
    <property type="match status" value="1"/>
</dbReference>
<dbReference type="SMART" id="SM00382">
    <property type="entry name" value="AAA"/>
    <property type="match status" value="1"/>
</dbReference>
<dbReference type="Pfam" id="PF05970">
    <property type="entry name" value="PIF1"/>
    <property type="match status" value="1"/>
</dbReference>
<dbReference type="PANTHER" id="PTHR47642">
    <property type="entry name" value="ATP-DEPENDENT DNA HELICASE"/>
    <property type="match status" value="1"/>
</dbReference>
<reference evidence="2 3" key="1">
    <citation type="submission" date="2024-09" db="EMBL/GenBank/DDBJ databases">
        <authorList>
            <person name="Sun Q."/>
            <person name="Mori K."/>
        </authorList>
    </citation>
    <scope>NUCLEOTIDE SEQUENCE [LARGE SCALE GENOMIC DNA]</scope>
    <source>
        <strain evidence="2 3">CCM 7765</strain>
    </source>
</reference>
<keyword evidence="3" id="KW-1185">Reference proteome</keyword>
<proteinExistence type="predicted"/>
<evidence type="ECO:0000259" key="1">
    <source>
        <dbReference type="SMART" id="SM00382"/>
    </source>
</evidence>
<gene>
    <name evidence="2" type="ORF">ACFFI0_05455</name>
</gene>
<name>A0ABV6HFV6_9SPHI</name>
<protein>
    <submittedName>
        <fullName evidence="2">Helix-turn-helix domain-containing protein</fullName>
    </submittedName>
</protein>
<dbReference type="InterPro" id="IPR027417">
    <property type="entry name" value="P-loop_NTPase"/>
</dbReference>
<dbReference type="EMBL" id="JBHLWO010000001">
    <property type="protein sequence ID" value="MFC0317742.1"/>
    <property type="molecule type" value="Genomic_DNA"/>
</dbReference>
<dbReference type="CDD" id="cd18809">
    <property type="entry name" value="SF1_C_RecD"/>
    <property type="match status" value="1"/>
</dbReference>
<dbReference type="Pfam" id="PF14493">
    <property type="entry name" value="HTH_40"/>
    <property type="match status" value="1"/>
</dbReference>
<evidence type="ECO:0000313" key="2">
    <source>
        <dbReference type="EMBL" id="MFC0317742.1"/>
    </source>
</evidence>
<sequence length="746" mass="85294">MSNFDAHNTTFAQAVSFINHTNRPVFLTGKAGTGKTTFLRYIKEHTYKKLAVVAPTGVAAINAGGTTLHSLFFLPFGMYLADYTLDWNDPSDLIYNKQRLFGKVKLTKQRRAILQELDLLIIDEVSMLRADTLDAIDTILRWARRNASPFGGVQMLFIGDLYQLPPVVKSHEQNLLYQHYRSPFFFDAHVMQEAPPVLLELNKIYRQKDARFISLLNNIRNNCCSGEELDRLNAHYKPDFSPSPSETFITLSSHNHIAEQINQRKLESLPGHAVCFEAAIKGDFSENSFPTEGRLYLKEGAQIMFIKNDKGEDRRYFNGKIGVVDKIDARHGEIKVRFPGEKELFTVEQEEWKNLRYNYDKQSDKISEETLGTFKQYPIRLAWAVTIHKSQGLTFDKAVIDAGSSFAAGQVYVALSRLTGLEGLVLRSKISPASIHTDPHVVAFSSRVLSEDEIAEVLLQEQKSYLLNNLSKAFSWGTLALETNTFKNDVLTKNIPDKSLAYKKIDAICYTCNQQFEVAEKFNAWLNKEFRHLDDLNIELIHERTQKAAAWFLKSLEEELITPLQQHMDAWAAKKKNKKYQKELADLLLTYRRKQEQIRQSTFITQAIREGRNIQDLIYEVAKHQQQHLQVKNEQQPKKNKSVVGETKQISLKLFKNGHTIDEIATLRGLTTGTVIAHLTNFIGTDLQASDLMSTRKLEIIIPLLKQYPQKTITEIRELLDRQVEFHEIRIAQAALRQATKTGTLA</sequence>
<dbReference type="InterPro" id="IPR029491">
    <property type="entry name" value="Helicase_HTH"/>
</dbReference>
<dbReference type="InterPro" id="IPR010285">
    <property type="entry name" value="DNA_helicase_pif1-like_DEAD"/>
</dbReference>
<dbReference type="Proteomes" id="UP001589774">
    <property type="component" value="Unassembled WGS sequence"/>
</dbReference>
<organism evidence="2 3">
    <name type="scientific">Olivibacter oleidegradans</name>
    <dbReference type="NCBI Taxonomy" id="760123"/>
    <lineage>
        <taxon>Bacteria</taxon>
        <taxon>Pseudomonadati</taxon>
        <taxon>Bacteroidota</taxon>
        <taxon>Sphingobacteriia</taxon>
        <taxon>Sphingobacteriales</taxon>
        <taxon>Sphingobacteriaceae</taxon>
        <taxon>Olivibacter</taxon>
    </lineage>
</organism>